<evidence type="ECO:0000256" key="2">
    <source>
        <dbReference type="ARBA" id="ARBA00022670"/>
    </source>
</evidence>
<comment type="cofactor">
    <cofactor evidence="1">
        <name>Zn(2+)</name>
        <dbReference type="ChEBI" id="CHEBI:29105"/>
    </cofactor>
</comment>
<keyword evidence="4" id="KW-0378">Hydrolase</keyword>
<reference evidence="8 9" key="1">
    <citation type="submission" date="2014-02" db="EMBL/GenBank/DDBJ databases">
        <title>The genome sequence of Colletotrichum fioriniae PJ7.</title>
        <authorList>
            <person name="Baroncelli R."/>
            <person name="Thon M.R."/>
        </authorList>
    </citation>
    <scope>NUCLEOTIDE SEQUENCE [LARGE SCALE GENOMIC DNA]</scope>
    <source>
        <strain evidence="8 9">PJ7</strain>
    </source>
</reference>
<accession>A0A010QWM9</accession>
<sequence>MAPRKQPKTCQHTSIIVDASEYGRSRAGFLRVPVEKRVAATTRSGRVVPVADAGTSNSTSPDSNNPGRGAGSGSGSGSGSDVPAPPLPRPPDPSTFPGPLVLPDDDLALEPRYPPQSLRAWANGEWRNRITGGRKTLYVADFPGCEGDVDAVMRGWDVPVLEGVATSGLDGRLKQPRVEDVVSYFEAFYHPLPVRVLPTAFKFVKWDDEGVLRGKAKEKKPFVIGLATGSSANAAVVGIRCRASPDGLAKYQLNLNDLLDALSGVVPVDAYAACMLIAQDLYEDEDDDFCCGRAFGGSRICTVSSFRYRPAMDGVMGVERGHGWPASHCGRFVREACEWWEEQEEMEREKYGRGGMEVDGRGGKGKGKGKKDGGGGEVLVDLRKVKGTAMGAAISASRNVLVPREASRNKKQAEEDLYGMWFSRVARTAVHEVGHCLGMDHCVYYACVMQGTGGLGEDSRQPPYFCPVCEAKFIWGLGEMGVVEGGRGGRWMEGRMKEVERERMEAMRTFCEKWKGVGMFAGFGGWLEARLKMESGERDEAEVSTHVSKEVREIEVIVIDSD</sequence>
<keyword evidence="6" id="KW-0482">Metalloprotease</keyword>
<feature type="compositionally biased region" description="Basic and acidic residues" evidence="7">
    <location>
        <begin position="351"/>
        <end position="362"/>
    </location>
</feature>
<dbReference type="GO" id="GO:0046872">
    <property type="term" value="F:metal ion binding"/>
    <property type="evidence" value="ECO:0007669"/>
    <property type="project" value="UniProtKB-KW"/>
</dbReference>
<keyword evidence="3" id="KW-0479">Metal-binding</keyword>
<proteinExistence type="predicted"/>
<dbReference type="PANTHER" id="PTHR15910">
    <property type="entry name" value="ARCHAEMETZINCIN"/>
    <property type="match status" value="1"/>
</dbReference>
<dbReference type="HOGENOM" id="CLU_035433_2_0_1"/>
<evidence type="ECO:0000256" key="4">
    <source>
        <dbReference type="ARBA" id="ARBA00022801"/>
    </source>
</evidence>
<keyword evidence="2" id="KW-0645">Protease</keyword>
<dbReference type="InterPro" id="IPR024079">
    <property type="entry name" value="MetalloPept_cat_dom_sf"/>
</dbReference>
<evidence type="ECO:0008006" key="10">
    <source>
        <dbReference type="Google" id="ProtNLM"/>
    </source>
</evidence>
<dbReference type="Pfam" id="PF07998">
    <property type="entry name" value="Peptidase_M54"/>
    <property type="match status" value="1"/>
</dbReference>
<keyword evidence="9" id="KW-1185">Reference proteome</keyword>
<evidence type="ECO:0000256" key="6">
    <source>
        <dbReference type="ARBA" id="ARBA00023049"/>
    </source>
</evidence>
<gene>
    <name evidence="8" type="ORF">CFIO01_04780</name>
</gene>
<feature type="compositionally biased region" description="Low complexity" evidence="7">
    <location>
        <begin position="55"/>
        <end position="66"/>
    </location>
</feature>
<dbReference type="AlphaFoldDB" id="A0A010QWM9"/>
<evidence type="ECO:0000256" key="1">
    <source>
        <dbReference type="ARBA" id="ARBA00001947"/>
    </source>
</evidence>
<dbReference type="PANTHER" id="PTHR15910:SF1">
    <property type="entry name" value="ARCHAEMETZINCIN-2"/>
    <property type="match status" value="1"/>
</dbReference>
<evidence type="ECO:0000256" key="7">
    <source>
        <dbReference type="SAM" id="MobiDB-lite"/>
    </source>
</evidence>
<dbReference type="OrthoDB" id="2365600at2759"/>
<dbReference type="KEGG" id="cfj:CFIO01_04780"/>
<feature type="region of interest" description="Disordered" evidence="7">
    <location>
        <begin position="351"/>
        <end position="374"/>
    </location>
</feature>
<evidence type="ECO:0000256" key="5">
    <source>
        <dbReference type="ARBA" id="ARBA00022833"/>
    </source>
</evidence>
<comment type="caution">
    <text evidence="8">The sequence shown here is derived from an EMBL/GenBank/DDBJ whole genome shotgun (WGS) entry which is preliminary data.</text>
</comment>
<dbReference type="SUPFAM" id="SSF55486">
    <property type="entry name" value="Metalloproteases ('zincins'), catalytic domain"/>
    <property type="match status" value="1"/>
</dbReference>
<organism evidence="8 9">
    <name type="scientific">Colletotrichum fioriniae PJ7</name>
    <dbReference type="NCBI Taxonomy" id="1445577"/>
    <lineage>
        <taxon>Eukaryota</taxon>
        <taxon>Fungi</taxon>
        <taxon>Dikarya</taxon>
        <taxon>Ascomycota</taxon>
        <taxon>Pezizomycotina</taxon>
        <taxon>Sordariomycetes</taxon>
        <taxon>Hypocreomycetidae</taxon>
        <taxon>Glomerellales</taxon>
        <taxon>Glomerellaceae</taxon>
        <taxon>Colletotrichum</taxon>
        <taxon>Colletotrichum acutatum species complex</taxon>
    </lineage>
</organism>
<feature type="region of interest" description="Disordered" evidence="7">
    <location>
        <begin position="41"/>
        <end position="109"/>
    </location>
</feature>
<evidence type="ECO:0000313" key="8">
    <source>
        <dbReference type="EMBL" id="EXF84612.1"/>
    </source>
</evidence>
<name>A0A010QWM9_9PEZI</name>
<feature type="compositionally biased region" description="Pro residues" evidence="7">
    <location>
        <begin position="83"/>
        <end position="96"/>
    </location>
</feature>
<evidence type="ECO:0000313" key="9">
    <source>
        <dbReference type="Proteomes" id="UP000020467"/>
    </source>
</evidence>
<protein>
    <recommendedName>
        <fullName evidence="10">Archaemetzincin-2</fullName>
    </recommendedName>
</protein>
<feature type="compositionally biased region" description="Gly residues" evidence="7">
    <location>
        <begin position="68"/>
        <end position="78"/>
    </location>
</feature>
<dbReference type="Proteomes" id="UP000020467">
    <property type="component" value="Unassembled WGS sequence"/>
</dbReference>
<dbReference type="InterPro" id="IPR012962">
    <property type="entry name" value="Pept_M54_archaemetzincn"/>
</dbReference>
<dbReference type="CDD" id="cd11375">
    <property type="entry name" value="Peptidase_M54"/>
    <property type="match status" value="1"/>
</dbReference>
<keyword evidence="5" id="KW-0862">Zinc</keyword>
<dbReference type="GO" id="GO:0008237">
    <property type="term" value="F:metallopeptidase activity"/>
    <property type="evidence" value="ECO:0007669"/>
    <property type="project" value="UniProtKB-KW"/>
</dbReference>
<dbReference type="eggNOG" id="ENOG502QVTZ">
    <property type="taxonomic scope" value="Eukaryota"/>
</dbReference>
<evidence type="ECO:0000256" key="3">
    <source>
        <dbReference type="ARBA" id="ARBA00022723"/>
    </source>
</evidence>
<dbReference type="EMBL" id="JARH01000161">
    <property type="protein sequence ID" value="EXF84612.1"/>
    <property type="molecule type" value="Genomic_DNA"/>
</dbReference>
<dbReference type="Gene3D" id="3.40.390.10">
    <property type="entry name" value="Collagenase (Catalytic Domain)"/>
    <property type="match status" value="1"/>
</dbReference>
<dbReference type="GO" id="GO:0006508">
    <property type="term" value="P:proteolysis"/>
    <property type="evidence" value="ECO:0007669"/>
    <property type="project" value="UniProtKB-KW"/>
</dbReference>